<evidence type="ECO:0000256" key="4">
    <source>
        <dbReference type="ARBA" id="ARBA00023054"/>
    </source>
</evidence>
<gene>
    <name evidence="7" type="ORF">Adt_08230</name>
</gene>
<evidence type="ECO:0000313" key="7">
    <source>
        <dbReference type="EMBL" id="KAL2534879.1"/>
    </source>
</evidence>
<keyword evidence="1" id="KW-0493">Microtubule</keyword>
<comment type="caution">
    <text evidence="7">The sequence shown here is derived from an EMBL/GenBank/DDBJ whole genome shotgun (WGS) entry which is preliminary data.</text>
</comment>
<keyword evidence="5" id="KW-0505">Motor protein</keyword>
<dbReference type="AlphaFoldDB" id="A0ABD1VC07"/>
<evidence type="ECO:0000256" key="6">
    <source>
        <dbReference type="SAM" id="Coils"/>
    </source>
</evidence>
<dbReference type="PANTHER" id="PTHR37739">
    <property type="entry name" value="KINESIN-LIKE PROTEIN KIN-12D"/>
    <property type="match status" value="1"/>
</dbReference>
<keyword evidence="2" id="KW-0547">Nucleotide-binding</keyword>
<evidence type="ECO:0000256" key="1">
    <source>
        <dbReference type="ARBA" id="ARBA00022701"/>
    </source>
</evidence>
<keyword evidence="3" id="KW-0067">ATP-binding</keyword>
<dbReference type="PANTHER" id="PTHR37739:SF18">
    <property type="entry name" value="KINESIN-LIKE PROTEIN KIN-12C"/>
    <property type="match status" value="1"/>
</dbReference>
<feature type="coiled-coil region" evidence="6">
    <location>
        <begin position="270"/>
        <end position="325"/>
    </location>
</feature>
<evidence type="ECO:0000256" key="3">
    <source>
        <dbReference type="ARBA" id="ARBA00022840"/>
    </source>
</evidence>
<dbReference type="InterPro" id="IPR044986">
    <property type="entry name" value="KIF15/KIN-12"/>
</dbReference>
<protein>
    <submittedName>
        <fullName evidence="7">Phragmoplast orienting kinesin-1</fullName>
    </submittedName>
</protein>
<name>A0ABD1VC07_9LAMI</name>
<evidence type="ECO:0000256" key="5">
    <source>
        <dbReference type="ARBA" id="ARBA00023175"/>
    </source>
</evidence>
<dbReference type="GO" id="GO:0005524">
    <property type="term" value="F:ATP binding"/>
    <property type="evidence" value="ECO:0007669"/>
    <property type="project" value="UniProtKB-KW"/>
</dbReference>
<dbReference type="Proteomes" id="UP001604336">
    <property type="component" value="Unassembled WGS sequence"/>
</dbReference>
<feature type="coiled-coil region" evidence="6">
    <location>
        <begin position="175"/>
        <end position="223"/>
    </location>
</feature>
<evidence type="ECO:0000256" key="2">
    <source>
        <dbReference type="ARBA" id="ARBA00022741"/>
    </source>
</evidence>
<sequence length="329" mass="37900">MILLPLCFSATWENSFTGFRRLNLTSNFHTSPLQEGSLTVIDLERGYVRCNKDSTVPSVQWQGDQTAKVSKREIKELALVQDDAIIENCELKRELERKDVLLKGLLFDFSLLQESLCNRKDSKDEIEESIVTLNRVKHELHLKTVQLDDILSHNTKLEGRLTEAEQALCISKSELEKVRGTLEFLSEQNTELQLLTKDLYLKKSEAEELLEEQREIVKSLEKESIHMHLSSEKQLCSLQDRLDMACSLADENEAIAVEARQESEVSKMYAEQKEEEVKILENSVAELDSTINVLEKKVHEMGEEIEKHRMIRDSLELELQGLRERLLAC</sequence>
<evidence type="ECO:0000313" key="8">
    <source>
        <dbReference type="Proteomes" id="UP001604336"/>
    </source>
</evidence>
<reference evidence="8" key="1">
    <citation type="submission" date="2024-07" db="EMBL/GenBank/DDBJ databases">
        <title>Two chromosome-level genome assemblies of Korean endemic species Abeliophyllum distichum and Forsythia ovata (Oleaceae).</title>
        <authorList>
            <person name="Jang H."/>
        </authorList>
    </citation>
    <scope>NUCLEOTIDE SEQUENCE [LARGE SCALE GENOMIC DNA]</scope>
</reference>
<keyword evidence="8" id="KW-1185">Reference proteome</keyword>
<keyword evidence="4 6" id="KW-0175">Coiled coil</keyword>
<dbReference type="EMBL" id="JBFOLK010000002">
    <property type="protein sequence ID" value="KAL2534879.1"/>
    <property type="molecule type" value="Genomic_DNA"/>
</dbReference>
<proteinExistence type="predicted"/>
<accession>A0ABD1VC07</accession>
<dbReference type="GO" id="GO:0005874">
    <property type="term" value="C:microtubule"/>
    <property type="evidence" value="ECO:0007669"/>
    <property type="project" value="UniProtKB-KW"/>
</dbReference>
<organism evidence="7 8">
    <name type="scientific">Abeliophyllum distichum</name>
    <dbReference type="NCBI Taxonomy" id="126358"/>
    <lineage>
        <taxon>Eukaryota</taxon>
        <taxon>Viridiplantae</taxon>
        <taxon>Streptophyta</taxon>
        <taxon>Embryophyta</taxon>
        <taxon>Tracheophyta</taxon>
        <taxon>Spermatophyta</taxon>
        <taxon>Magnoliopsida</taxon>
        <taxon>eudicotyledons</taxon>
        <taxon>Gunneridae</taxon>
        <taxon>Pentapetalae</taxon>
        <taxon>asterids</taxon>
        <taxon>lamiids</taxon>
        <taxon>Lamiales</taxon>
        <taxon>Oleaceae</taxon>
        <taxon>Forsythieae</taxon>
        <taxon>Abeliophyllum</taxon>
    </lineage>
</organism>